<dbReference type="Proteomes" id="UP000800094">
    <property type="component" value="Unassembled WGS sequence"/>
</dbReference>
<accession>A0A6A6J372</accession>
<evidence type="ECO:0000313" key="2">
    <source>
        <dbReference type="EMBL" id="KAF2256662.1"/>
    </source>
</evidence>
<protein>
    <recommendedName>
        <fullName evidence="1">Cupin type-2 domain-containing protein</fullName>
    </recommendedName>
</protein>
<dbReference type="OrthoDB" id="5840532at2759"/>
<evidence type="ECO:0000313" key="3">
    <source>
        <dbReference type="Proteomes" id="UP000800094"/>
    </source>
</evidence>
<dbReference type="InterPro" id="IPR013096">
    <property type="entry name" value="Cupin_2"/>
</dbReference>
<dbReference type="InterPro" id="IPR014710">
    <property type="entry name" value="RmlC-like_jellyroll"/>
</dbReference>
<dbReference type="InterPro" id="IPR047142">
    <property type="entry name" value="OryJ/VirC-like"/>
</dbReference>
<dbReference type="EMBL" id="ML987189">
    <property type="protein sequence ID" value="KAF2256662.1"/>
    <property type="molecule type" value="Genomic_DNA"/>
</dbReference>
<dbReference type="PANTHER" id="PTHR36156">
    <property type="entry name" value="SLR2101 PROTEIN"/>
    <property type="match status" value="1"/>
</dbReference>
<organism evidence="2 3">
    <name type="scientific">Trematosphaeria pertusa</name>
    <dbReference type="NCBI Taxonomy" id="390896"/>
    <lineage>
        <taxon>Eukaryota</taxon>
        <taxon>Fungi</taxon>
        <taxon>Dikarya</taxon>
        <taxon>Ascomycota</taxon>
        <taxon>Pezizomycotina</taxon>
        <taxon>Dothideomycetes</taxon>
        <taxon>Pleosporomycetidae</taxon>
        <taxon>Pleosporales</taxon>
        <taxon>Massarineae</taxon>
        <taxon>Trematosphaeriaceae</taxon>
        <taxon>Trematosphaeria</taxon>
    </lineage>
</organism>
<dbReference type="SUPFAM" id="SSF51182">
    <property type="entry name" value="RmlC-like cupins"/>
    <property type="match status" value="1"/>
</dbReference>
<name>A0A6A6J372_9PLEO</name>
<dbReference type="GeneID" id="54576424"/>
<dbReference type="PANTHER" id="PTHR36156:SF2">
    <property type="entry name" value="CUPIN TYPE-2 DOMAIN-CONTAINING PROTEIN"/>
    <property type="match status" value="1"/>
</dbReference>
<reference evidence="2" key="1">
    <citation type="journal article" date="2020" name="Stud. Mycol.">
        <title>101 Dothideomycetes genomes: a test case for predicting lifestyles and emergence of pathogens.</title>
        <authorList>
            <person name="Haridas S."/>
            <person name="Albert R."/>
            <person name="Binder M."/>
            <person name="Bloem J."/>
            <person name="Labutti K."/>
            <person name="Salamov A."/>
            <person name="Andreopoulos B."/>
            <person name="Baker S."/>
            <person name="Barry K."/>
            <person name="Bills G."/>
            <person name="Bluhm B."/>
            <person name="Cannon C."/>
            <person name="Castanera R."/>
            <person name="Culley D."/>
            <person name="Daum C."/>
            <person name="Ezra D."/>
            <person name="Gonzalez J."/>
            <person name="Henrissat B."/>
            <person name="Kuo A."/>
            <person name="Liang C."/>
            <person name="Lipzen A."/>
            <person name="Lutzoni F."/>
            <person name="Magnuson J."/>
            <person name="Mondo S."/>
            <person name="Nolan M."/>
            <person name="Ohm R."/>
            <person name="Pangilinan J."/>
            <person name="Park H.-J."/>
            <person name="Ramirez L."/>
            <person name="Alfaro M."/>
            <person name="Sun H."/>
            <person name="Tritt A."/>
            <person name="Yoshinaga Y."/>
            <person name="Zwiers L.-H."/>
            <person name="Turgeon B."/>
            <person name="Goodwin S."/>
            <person name="Spatafora J."/>
            <person name="Crous P."/>
            <person name="Grigoriev I."/>
        </authorList>
    </citation>
    <scope>NUCLEOTIDE SEQUENCE</scope>
    <source>
        <strain evidence="2">CBS 122368</strain>
    </source>
</reference>
<dbReference type="Gene3D" id="2.60.120.10">
    <property type="entry name" value="Jelly Rolls"/>
    <property type="match status" value="1"/>
</dbReference>
<dbReference type="InterPro" id="IPR011051">
    <property type="entry name" value="RmlC_Cupin_sf"/>
</dbReference>
<sequence>MADPKTIGDWTETVTDLPPNKRYICTHDKDGKSVVHSSPPQLYHGRGGVGGMARSFATATIPATLANDADVSAYLSSTGATSHLGTDIIVPTQRGANLVVVDMAPGGQSQMHRTVSIDFSICVIGYVRMELDGGEMLDLRPGDHIIQRGTMHKWYNGSQTEPARFVAVTLPCEPFEIPGTGKMLAEEHIAGSGARQADGSKL</sequence>
<dbReference type="RefSeq" id="XP_033691666.1">
    <property type="nucleotide sequence ID" value="XM_033823094.1"/>
</dbReference>
<proteinExistence type="predicted"/>
<feature type="domain" description="Cupin type-2" evidence="1">
    <location>
        <begin position="100"/>
        <end position="168"/>
    </location>
</feature>
<dbReference type="CDD" id="cd02231">
    <property type="entry name" value="cupin_BLL6423-like"/>
    <property type="match status" value="1"/>
</dbReference>
<dbReference type="Pfam" id="PF07883">
    <property type="entry name" value="Cupin_2"/>
    <property type="match status" value="1"/>
</dbReference>
<gene>
    <name evidence="2" type="ORF">BU26DRAFT_414936</name>
</gene>
<evidence type="ECO:0000259" key="1">
    <source>
        <dbReference type="Pfam" id="PF07883"/>
    </source>
</evidence>
<dbReference type="AlphaFoldDB" id="A0A6A6J372"/>
<keyword evidence="3" id="KW-1185">Reference proteome</keyword>